<evidence type="ECO:0000313" key="3">
    <source>
        <dbReference type="EMBL" id="WVN89272.1"/>
    </source>
</evidence>
<proteinExistence type="inferred from homology"/>
<evidence type="ECO:0000256" key="2">
    <source>
        <dbReference type="SAM" id="MobiDB-lite"/>
    </source>
</evidence>
<dbReference type="GO" id="GO:0004305">
    <property type="term" value="F:ethanolamine kinase activity"/>
    <property type="evidence" value="ECO:0007669"/>
    <property type="project" value="TreeGrafter"/>
</dbReference>
<accession>A0AAJ8JVL7</accession>
<dbReference type="RefSeq" id="XP_066069972.1">
    <property type="nucleotide sequence ID" value="XM_066213875.1"/>
</dbReference>
<protein>
    <recommendedName>
        <fullName evidence="5">Choline kinase</fullName>
    </recommendedName>
</protein>
<keyword evidence="4" id="KW-1185">Reference proteome</keyword>
<dbReference type="KEGG" id="cdep:91088703"/>
<dbReference type="AlphaFoldDB" id="A0AAJ8JVL7"/>
<reference evidence="3" key="2">
    <citation type="journal article" date="2022" name="Elife">
        <title>Obligate sexual reproduction of a homothallic fungus closely related to the Cryptococcus pathogenic species complex.</title>
        <authorList>
            <person name="Passer A.R."/>
            <person name="Clancey S.A."/>
            <person name="Shea T."/>
            <person name="David-Palma M."/>
            <person name="Averette A.F."/>
            <person name="Boekhout T."/>
            <person name="Porcel B.M."/>
            <person name="Nowrousian M."/>
            <person name="Cuomo C.A."/>
            <person name="Sun S."/>
            <person name="Heitman J."/>
            <person name="Coelho M.A."/>
        </authorList>
    </citation>
    <scope>NUCLEOTIDE SEQUENCE</scope>
    <source>
        <strain evidence="3">CBS 7841</strain>
    </source>
</reference>
<evidence type="ECO:0000313" key="4">
    <source>
        <dbReference type="Proteomes" id="UP000094043"/>
    </source>
</evidence>
<dbReference type="GO" id="GO:0006646">
    <property type="term" value="P:phosphatidylethanolamine biosynthetic process"/>
    <property type="evidence" value="ECO:0007669"/>
    <property type="project" value="TreeGrafter"/>
</dbReference>
<evidence type="ECO:0000256" key="1">
    <source>
        <dbReference type="ARBA" id="ARBA00038211"/>
    </source>
</evidence>
<feature type="compositionally biased region" description="Low complexity" evidence="2">
    <location>
        <begin position="16"/>
        <end position="25"/>
    </location>
</feature>
<comment type="similarity">
    <text evidence="1">Belongs to the choline/ethanolamine kinase family.</text>
</comment>
<name>A0AAJ8JVL7_9TREE</name>
<feature type="compositionally biased region" description="Polar residues" evidence="2">
    <location>
        <begin position="28"/>
        <end position="44"/>
    </location>
</feature>
<organism evidence="3 4">
    <name type="scientific">Cryptococcus depauperatus CBS 7841</name>
    <dbReference type="NCBI Taxonomy" id="1295531"/>
    <lineage>
        <taxon>Eukaryota</taxon>
        <taxon>Fungi</taxon>
        <taxon>Dikarya</taxon>
        <taxon>Basidiomycota</taxon>
        <taxon>Agaricomycotina</taxon>
        <taxon>Tremellomycetes</taxon>
        <taxon>Tremellales</taxon>
        <taxon>Cryptococcaceae</taxon>
        <taxon>Cryptococcus</taxon>
    </lineage>
</organism>
<feature type="region of interest" description="Disordered" evidence="2">
    <location>
        <begin position="1"/>
        <end position="59"/>
    </location>
</feature>
<reference evidence="3" key="1">
    <citation type="submission" date="2016-06" db="EMBL/GenBank/DDBJ databases">
        <authorList>
            <person name="Cuomo C."/>
            <person name="Litvintseva A."/>
            <person name="Heitman J."/>
            <person name="Chen Y."/>
            <person name="Sun S."/>
            <person name="Springer D."/>
            <person name="Dromer F."/>
            <person name="Young S."/>
            <person name="Zeng Q."/>
            <person name="Chapman S."/>
            <person name="Gujja S."/>
            <person name="Saif S."/>
            <person name="Birren B."/>
        </authorList>
    </citation>
    <scope>NUCLEOTIDE SEQUENCE</scope>
    <source>
        <strain evidence="3">CBS 7841</strain>
    </source>
</reference>
<dbReference type="GO" id="GO:0005737">
    <property type="term" value="C:cytoplasm"/>
    <property type="evidence" value="ECO:0007669"/>
    <property type="project" value="TreeGrafter"/>
</dbReference>
<reference evidence="3" key="3">
    <citation type="submission" date="2024-01" db="EMBL/GenBank/DDBJ databases">
        <authorList>
            <person name="Coelho M.A."/>
            <person name="David-Palma M."/>
            <person name="Shea T."/>
            <person name="Sun S."/>
            <person name="Cuomo C.A."/>
            <person name="Heitman J."/>
        </authorList>
    </citation>
    <scope>NUCLEOTIDE SEQUENCE</scope>
    <source>
        <strain evidence="3">CBS 7841</strain>
    </source>
</reference>
<evidence type="ECO:0008006" key="5">
    <source>
        <dbReference type="Google" id="ProtNLM"/>
    </source>
</evidence>
<gene>
    <name evidence="3" type="ORF">L203_104493</name>
</gene>
<dbReference type="PANTHER" id="PTHR22603">
    <property type="entry name" value="CHOLINE/ETHANOALAMINE KINASE"/>
    <property type="match status" value="1"/>
</dbReference>
<dbReference type="PANTHER" id="PTHR22603:SF93">
    <property type="entry name" value="RE24176P"/>
    <property type="match status" value="1"/>
</dbReference>
<dbReference type="Proteomes" id="UP000094043">
    <property type="component" value="Chromosome 5"/>
</dbReference>
<dbReference type="CDD" id="cd05157">
    <property type="entry name" value="ETNK_euk"/>
    <property type="match status" value="1"/>
</dbReference>
<dbReference type="InterPro" id="IPR011009">
    <property type="entry name" value="Kinase-like_dom_sf"/>
</dbReference>
<dbReference type="SUPFAM" id="SSF56112">
    <property type="entry name" value="Protein kinase-like (PK-like)"/>
    <property type="match status" value="1"/>
</dbReference>
<sequence>MTFTPSHIPTEPAGPLSPLLLPSHPESIASSSDSHFVPPNSASRPPTRHHKTSESSFSKLSEFSLDEPFFAEAEKHVASPDPVDENGVNGVRHVALSVNASEWRHPVFKQKILAILRRLRVPRWSSTTLTPVNIHLQKVSGALTNAVFFVSFNPAPNPTSPSVSPLLTPTLPPCDPAHPPPLLENQYPPTLLFRVYGPSSDALISRTEELRILHVLSSRYGIGPKVFGTFINGRVEEFFPSRALTAQELREPVISHGIARRMRELHSVDLRLLGYENGRDTEPTLWRCLREWSNVAEDVLDSLASLGGRWETWVERFGIYKVREQIRLYRLYIESHNGEKGVVFAHNDTQYGNLLLLDVRLPPHTPDHLRYVVIDFEYAGPNPRGYDIANHFHEWRANYHHPTLSHSLIPHFPYPSSVQREEFYRAYLSVQVDGRNGEEIIGRRKDVSADRIDALEQEVRLWSPGCSVFWALWGIVQAEEQVDAIMAEKAGYIPDFDYLSYAAERLQMFRQEAQELGVEL</sequence>
<dbReference type="Gene3D" id="3.90.1200.10">
    <property type="match status" value="1"/>
</dbReference>
<dbReference type="GeneID" id="91088703"/>
<dbReference type="Pfam" id="PF01633">
    <property type="entry name" value="Choline_kinase"/>
    <property type="match status" value="1"/>
</dbReference>
<dbReference type="GO" id="GO:0004103">
    <property type="term" value="F:choline kinase activity"/>
    <property type="evidence" value="ECO:0007669"/>
    <property type="project" value="TreeGrafter"/>
</dbReference>
<dbReference type="EMBL" id="CP143788">
    <property type="protein sequence ID" value="WVN89272.1"/>
    <property type="molecule type" value="Genomic_DNA"/>
</dbReference>
<dbReference type="Gene3D" id="3.30.200.20">
    <property type="entry name" value="Phosphorylase Kinase, domain 1"/>
    <property type="match status" value="1"/>
</dbReference>